<dbReference type="PANTHER" id="PTHR38147">
    <property type="entry name" value="5-FORMAMINOIMIDAZOLE-4-CARBOXAMIDE-1-(BETA)-D-RIBOFURANOSYL 5'-MONOPHOSPHATE SYNTHETASE-RELATED"/>
    <property type="match status" value="1"/>
</dbReference>
<evidence type="ECO:0000313" key="13">
    <source>
        <dbReference type="EMBL" id="HGQ17574.1"/>
    </source>
</evidence>
<keyword evidence="4" id="KW-0479">Metal-binding</keyword>
<dbReference type="InterPro" id="IPR023656">
    <property type="entry name" value="IMP_biosynth_PurP"/>
</dbReference>
<dbReference type="PIRSF" id="PIRSF004602">
    <property type="entry name" value="ATPgrasp_PurP"/>
    <property type="match status" value="1"/>
</dbReference>
<comment type="caution">
    <text evidence="13">The sequence shown here is derived from an EMBL/GenBank/DDBJ whole genome shotgun (WGS) entry which is preliminary data.</text>
</comment>
<evidence type="ECO:0000313" key="12">
    <source>
        <dbReference type="EMBL" id="HGN36737.1"/>
    </source>
</evidence>
<dbReference type="Gene3D" id="3.30.470.20">
    <property type="entry name" value="ATP-grasp fold, B domain"/>
    <property type="match status" value="1"/>
</dbReference>
<feature type="domain" description="IMP biosynthesis enzyme PurP C-terminal" evidence="11">
    <location>
        <begin position="181"/>
        <end position="371"/>
    </location>
</feature>
<dbReference type="Gene3D" id="3.30.1490.20">
    <property type="entry name" value="ATP-grasp fold, A domain"/>
    <property type="match status" value="1"/>
</dbReference>
<dbReference type="InterPro" id="IPR009720">
    <property type="entry name" value="IMP_biosynth_PurP_C"/>
</dbReference>
<dbReference type="PANTHER" id="PTHR38147:SF1">
    <property type="entry name" value="5-FORMAMINOIMIDAZOLE-4-CARBOXAMIDE-1-(BETA)-D-RIBOFURANOSYL 5'-MONOPHOSPHATE SYNTHETASE"/>
    <property type="match status" value="1"/>
</dbReference>
<proteinExistence type="predicted"/>
<dbReference type="GO" id="GO:0000287">
    <property type="term" value="F:magnesium ion binding"/>
    <property type="evidence" value="ECO:0007669"/>
    <property type="project" value="InterPro"/>
</dbReference>
<dbReference type="EMBL" id="DTBZ01000033">
    <property type="protein sequence ID" value="HGQ17574.1"/>
    <property type="molecule type" value="Genomic_DNA"/>
</dbReference>
<dbReference type="InterPro" id="IPR013815">
    <property type="entry name" value="ATP_grasp_subdomain_1"/>
</dbReference>
<sequence length="371" mass="42955">MDLRYSPRDLVKNYRLDVESVHIATIASHSALDVFDGAKDENFKTIAVCQKGREKPYLRFRRVVDYPVILDRFADVVRDDVVSILRSRNAVFVPNRSFSVYVGYENIENRFPVPIFGNRYLLKYEERVGEKTYYSILDEAGIRRPRIFESPDAIDRPVMVKMPHARKRVERGFFIAIDRDDFWKKFRKLASDGIVDEKDFHRASIEELVVGSHFNVNYFRTVARKDVEIIGIDRRIQTNLDGFLRLPADVQIELKEYIDVEMIEIGHEMATIRESMLEKLFDIGDRFVEASIRMEPPGVIGPFTLQLMVTPDMDVVVFDVALRIGGGTNIHMGIGSQYSKLYFGEPISMGRRIAIEIRDCLHMECLEEIVT</sequence>
<keyword evidence="5" id="KW-0547">Nucleotide-binding</keyword>
<evidence type="ECO:0000259" key="11">
    <source>
        <dbReference type="Pfam" id="PF06973"/>
    </source>
</evidence>
<organism evidence="13">
    <name type="scientific">Ignisphaera aggregans</name>
    <dbReference type="NCBI Taxonomy" id="334771"/>
    <lineage>
        <taxon>Archaea</taxon>
        <taxon>Thermoproteota</taxon>
        <taxon>Thermoprotei</taxon>
        <taxon>Desulfurococcales</taxon>
        <taxon>Desulfurococcaceae</taxon>
        <taxon>Ignisphaera</taxon>
    </lineage>
</organism>
<feature type="domain" description="IMP biosynthesis enzyme PurP N-terminal" evidence="10">
    <location>
        <begin position="23"/>
        <end position="148"/>
    </location>
</feature>
<dbReference type="AlphaFoldDB" id="A0A7J3JPE2"/>
<keyword evidence="9" id="KW-0464">Manganese</keyword>
<dbReference type="Pfam" id="PF06973">
    <property type="entry name" value="DUF1297"/>
    <property type="match status" value="1"/>
</dbReference>
<dbReference type="EMBL" id="DTAI01000122">
    <property type="protein sequence ID" value="HGN36737.1"/>
    <property type="molecule type" value="Genomic_DNA"/>
</dbReference>
<evidence type="ECO:0000256" key="4">
    <source>
        <dbReference type="ARBA" id="ARBA00022723"/>
    </source>
</evidence>
<evidence type="ECO:0000256" key="9">
    <source>
        <dbReference type="ARBA" id="ARBA00023211"/>
    </source>
</evidence>
<comment type="cofactor">
    <cofactor evidence="1">
        <name>Mn(2+)</name>
        <dbReference type="ChEBI" id="CHEBI:29035"/>
    </cofactor>
</comment>
<evidence type="ECO:0000256" key="5">
    <source>
        <dbReference type="ARBA" id="ARBA00022741"/>
    </source>
</evidence>
<dbReference type="InterPro" id="IPR010672">
    <property type="entry name" value="IMP_biosynth_PurP_N"/>
</dbReference>
<keyword evidence="8" id="KW-0460">Magnesium</keyword>
<dbReference type="GO" id="GO:0005524">
    <property type="term" value="F:ATP binding"/>
    <property type="evidence" value="ECO:0007669"/>
    <property type="project" value="UniProtKB-KW"/>
</dbReference>
<dbReference type="SUPFAM" id="SSF56059">
    <property type="entry name" value="Glutathione synthetase ATP-binding domain-like"/>
    <property type="match status" value="1"/>
</dbReference>
<reference evidence="13" key="1">
    <citation type="journal article" date="2020" name="mSystems">
        <title>Genome- and Community-Level Interaction Insights into Carbon Utilization and Element Cycling Functions of Hydrothermarchaeota in Hydrothermal Sediment.</title>
        <authorList>
            <person name="Zhou Z."/>
            <person name="Liu Y."/>
            <person name="Xu W."/>
            <person name="Pan J."/>
            <person name="Luo Z.H."/>
            <person name="Li M."/>
        </authorList>
    </citation>
    <scope>NUCLEOTIDE SEQUENCE [LARGE SCALE GENOMIC DNA]</scope>
    <source>
        <strain evidence="12">SpSt-618</strain>
        <strain evidence="13">SpSt-657</strain>
    </source>
</reference>
<keyword evidence="3 13" id="KW-0436">Ligase</keyword>
<dbReference type="GO" id="GO:0016879">
    <property type="term" value="F:ligase activity, forming carbon-nitrogen bonds"/>
    <property type="evidence" value="ECO:0007669"/>
    <property type="project" value="InterPro"/>
</dbReference>
<dbReference type="GO" id="GO:0006188">
    <property type="term" value="P:IMP biosynthetic process"/>
    <property type="evidence" value="ECO:0007669"/>
    <property type="project" value="InterPro"/>
</dbReference>
<protein>
    <submittedName>
        <fullName evidence="13">Formate--phosphoribosylaminoimidazolecarboxamide ligase family protein</fullName>
    </submittedName>
</protein>
<evidence type="ECO:0000256" key="7">
    <source>
        <dbReference type="ARBA" id="ARBA00022840"/>
    </source>
</evidence>
<comment type="cofactor">
    <cofactor evidence="2">
        <name>Mg(2+)</name>
        <dbReference type="ChEBI" id="CHEBI:18420"/>
    </cofactor>
</comment>
<evidence type="ECO:0000256" key="8">
    <source>
        <dbReference type="ARBA" id="ARBA00022842"/>
    </source>
</evidence>
<evidence type="ECO:0000256" key="2">
    <source>
        <dbReference type="ARBA" id="ARBA00001946"/>
    </source>
</evidence>
<dbReference type="SUPFAM" id="SSF52440">
    <property type="entry name" value="PreATP-grasp domain"/>
    <property type="match status" value="1"/>
</dbReference>
<evidence type="ECO:0000259" key="10">
    <source>
        <dbReference type="Pfam" id="PF06849"/>
    </source>
</evidence>
<evidence type="ECO:0000256" key="3">
    <source>
        <dbReference type="ARBA" id="ARBA00022598"/>
    </source>
</evidence>
<dbReference type="Gene3D" id="3.40.50.20">
    <property type="match status" value="1"/>
</dbReference>
<name>A0A7J3JPE2_9CREN</name>
<evidence type="ECO:0000256" key="6">
    <source>
        <dbReference type="ARBA" id="ARBA00022755"/>
    </source>
</evidence>
<evidence type="ECO:0000256" key="1">
    <source>
        <dbReference type="ARBA" id="ARBA00001936"/>
    </source>
</evidence>
<keyword evidence="7" id="KW-0067">ATP-binding</keyword>
<dbReference type="Pfam" id="PF06849">
    <property type="entry name" value="DUF1246"/>
    <property type="match status" value="1"/>
</dbReference>
<dbReference type="InterPro" id="IPR016185">
    <property type="entry name" value="PreATP-grasp_dom_sf"/>
</dbReference>
<accession>A0A7J3JPE2</accession>
<keyword evidence="6" id="KW-0658">Purine biosynthesis</keyword>
<gene>
    <name evidence="12" type="ORF">ENT87_04210</name>
    <name evidence="13" type="ORF">ENU30_01135</name>
</gene>